<evidence type="ECO:0000256" key="1">
    <source>
        <dbReference type="PIRSR" id="PIRSR605019-1"/>
    </source>
</evidence>
<organism evidence="2 3">
    <name type="scientific">Furfurilactobacillus rossiae DSM 15814</name>
    <dbReference type="NCBI Taxonomy" id="1114972"/>
    <lineage>
        <taxon>Bacteria</taxon>
        <taxon>Bacillati</taxon>
        <taxon>Bacillota</taxon>
        <taxon>Bacilli</taxon>
        <taxon>Lactobacillales</taxon>
        <taxon>Lactobacillaceae</taxon>
        <taxon>Furfurilactobacillus</taxon>
    </lineage>
</organism>
<dbReference type="GO" id="GO:0046872">
    <property type="term" value="F:metal ion binding"/>
    <property type="evidence" value="ECO:0007669"/>
    <property type="project" value="UniProtKB-KW"/>
</dbReference>
<dbReference type="SUPFAM" id="SSF48150">
    <property type="entry name" value="DNA-glycosylase"/>
    <property type="match status" value="1"/>
</dbReference>
<reference evidence="2 3" key="1">
    <citation type="journal article" date="2015" name="Genome Announc.">
        <title>Expanding the biotechnology potential of lactobacilli through comparative genomics of 213 strains and associated genera.</title>
        <authorList>
            <person name="Sun Z."/>
            <person name="Harris H.M."/>
            <person name="McCann A."/>
            <person name="Guo C."/>
            <person name="Argimon S."/>
            <person name="Zhang W."/>
            <person name="Yang X."/>
            <person name="Jeffery I.B."/>
            <person name="Cooney J.C."/>
            <person name="Kagawa T.F."/>
            <person name="Liu W."/>
            <person name="Song Y."/>
            <person name="Salvetti E."/>
            <person name="Wrobel A."/>
            <person name="Rasinkangas P."/>
            <person name="Parkhill J."/>
            <person name="Rea M.C."/>
            <person name="O'Sullivan O."/>
            <person name="Ritari J."/>
            <person name="Douillard F.P."/>
            <person name="Paul Ross R."/>
            <person name="Yang R."/>
            <person name="Briner A.E."/>
            <person name="Felis G.E."/>
            <person name="de Vos W.M."/>
            <person name="Barrangou R."/>
            <person name="Klaenhammer T.R."/>
            <person name="Caufield P.W."/>
            <person name="Cui Y."/>
            <person name="Zhang H."/>
            <person name="O'Toole P.W."/>
        </authorList>
    </citation>
    <scope>NUCLEOTIDE SEQUENCE [LARGE SCALE GENOMIC DNA]</scope>
    <source>
        <strain evidence="2 3">DSM 15814</strain>
    </source>
</reference>
<keyword evidence="1" id="KW-0479">Metal-binding</keyword>
<accession>A0A0R1RMT9</accession>
<keyword evidence="3" id="KW-1185">Reference proteome</keyword>
<dbReference type="OrthoDB" id="9807664at2"/>
<dbReference type="STRING" id="1114972.FD35_GL000507"/>
<dbReference type="EMBL" id="AZFF01000001">
    <property type="protein sequence ID" value="KRL57486.1"/>
    <property type="molecule type" value="Genomic_DNA"/>
</dbReference>
<dbReference type="Proteomes" id="UP000051999">
    <property type="component" value="Unassembled WGS sequence"/>
</dbReference>
<dbReference type="AlphaFoldDB" id="A0A0R1RMT9"/>
<feature type="binding site" evidence="1">
    <location>
        <position position="176"/>
    </location>
    <ligand>
        <name>Zn(2+)</name>
        <dbReference type="ChEBI" id="CHEBI:29105"/>
    </ligand>
</feature>
<dbReference type="Pfam" id="PF03352">
    <property type="entry name" value="Adenine_glyco"/>
    <property type="match status" value="1"/>
</dbReference>
<feature type="binding site" evidence="1">
    <location>
        <position position="180"/>
    </location>
    <ligand>
        <name>Zn(2+)</name>
        <dbReference type="ChEBI" id="CHEBI:29105"/>
    </ligand>
</feature>
<dbReference type="InterPro" id="IPR052891">
    <property type="entry name" value="DNA-3mA_glycosylase"/>
</dbReference>
<proteinExistence type="predicted"/>
<evidence type="ECO:0000313" key="3">
    <source>
        <dbReference type="Proteomes" id="UP000051999"/>
    </source>
</evidence>
<comment type="caution">
    <text evidence="2">The sequence shown here is derived from an EMBL/GenBank/DDBJ whole genome shotgun (WGS) entry which is preliminary data.</text>
</comment>
<dbReference type="GO" id="GO:0006284">
    <property type="term" value="P:base-excision repair"/>
    <property type="evidence" value="ECO:0007669"/>
    <property type="project" value="InterPro"/>
</dbReference>
<dbReference type="PANTHER" id="PTHR30037">
    <property type="entry name" value="DNA-3-METHYLADENINE GLYCOSYLASE 1"/>
    <property type="match status" value="1"/>
</dbReference>
<dbReference type="PATRIC" id="fig|1114972.6.peg.506"/>
<dbReference type="Gene3D" id="1.10.340.30">
    <property type="entry name" value="Hypothetical protein, domain 2"/>
    <property type="match status" value="1"/>
</dbReference>
<gene>
    <name evidence="2" type="ORF">FD35_GL000507</name>
</gene>
<name>A0A0R1RMT9_9LACO</name>
<sequence length="183" mass="21053">MTIRCAWGQESGLMQTYHDVEWGKPHRDDHDLFELMCMEMYQAGLSWRTVLNKRAAFNEDFDRYDIKKVANMTDADWQPFLQDARIIRNRAKLAATVSNAQAFIKVQKEFGSFATYWWAFVNNQPLVNNVATENDVPAKTALSVKIAKDLKRRGFKFMGPVAVYAFMQASGLVNDHLNDCAFK</sequence>
<protein>
    <submittedName>
        <fullName evidence="2">3-methyladenine DNA glycosylase</fullName>
    </submittedName>
</protein>
<dbReference type="eggNOG" id="COG2818">
    <property type="taxonomic scope" value="Bacteria"/>
</dbReference>
<dbReference type="InterPro" id="IPR011257">
    <property type="entry name" value="DNA_glycosylase"/>
</dbReference>
<dbReference type="GO" id="GO:0008725">
    <property type="term" value="F:DNA-3-methyladenine glycosylase activity"/>
    <property type="evidence" value="ECO:0007669"/>
    <property type="project" value="InterPro"/>
</dbReference>
<evidence type="ECO:0000313" key="2">
    <source>
        <dbReference type="EMBL" id="KRL57486.1"/>
    </source>
</evidence>
<feature type="binding site" evidence="1">
    <location>
        <position position="5"/>
    </location>
    <ligand>
        <name>Zn(2+)</name>
        <dbReference type="ChEBI" id="CHEBI:29105"/>
    </ligand>
</feature>
<dbReference type="RefSeq" id="WP_017261611.1">
    <property type="nucleotide sequence ID" value="NZ_AUAW01000001.1"/>
</dbReference>
<keyword evidence="1" id="KW-0862">Zinc</keyword>
<feature type="binding site" evidence="1">
    <location>
        <position position="18"/>
    </location>
    <ligand>
        <name>Zn(2+)</name>
        <dbReference type="ChEBI" id="CHEBI:29105"/>
    </ligand>
</feature>
<dbReference type="PANTHER" id="PTHR30037:SF4">
    <property type="entry name" value="DNA-3-METHYLADENINE GLYCOSYLASE I"/>
    <property type="match status" value="1"/>
</dbReference>
<dbReference type="InterPro" id="IPR005019">
    <property type="entry name" value="Adenine_glyco"/>
</dbReference>